<protein>
    <submittedName>
        <fullName evidence="3">RICIN domain-containing protein</fullName>
    </submittedName>
</protein>
<dbReference type="PROSITE" id="PS50231">
    <property type="entry name" value="RICIN_B_LECTIN"/>
    <property type="match status" value="1"/>
</dbReference>
<dbReference type="InterPro" id="IPR013783">
    <property type="entry name" value="Ig-like_fold"/>
</dbReference>
<sequence>MSAALRTAALRTGAVLAAALVCTGVAVAPAQAQEAAGEITGTVWIDRDGDGQVNRVGEGPRYATERLRSYTEVEVVARETGQRWTAQTNPYGEFHFSGLPQGVFDVSADAVGMRSLGPVTRQVELTAAAPAAAPLMFPQLGNNIVVNAVVDSNGDGILTDERGEFGQTFYVRGRDVEGKPSYGDTVTLGPANVIEGLPAGVYTVYSYTPPAGTRLTKPNVRTNADPVDQDSDFVQSYYGPTTLPHVFTGDDGVWTPGFGVTEGQGETNPVLTNAASGWCLDQEHPTGAATEVVGAHHCNTGANQRWVFEWAGPDVVKLANERTGHCVDQEHPNAVVAHPCGGGDEEFWRVVHDERVDEAATLVNVATGHCLDQEYPRGSATTKVGAYPCNGGANQKWLVR</sequence>
<accession>A0AA45L7Z0</accession>
<feature type="domain" description="Ricin B lectin" evidence="2">
    <location>
        <begin position="268"/>
        <end position="400"/>
    </location>
</feature>
<evidence type="ECO:0000256" key="1">
    <source>
        <dbReference type="SAM" id="SignalP"/>
    </source>
</evidence>
<feature type="signal peptide" evidence="1">
    <location>
        <begin position="1"/>
        <end position="32"/>
    </location>
</feature>
<dbReference type="EMBL" id="CP073249">
    <property type="protein sequence ID" value="QUF04835.1"/>
    <property type="molecule type" value="Genomic_DNA"/>
</dbReference>
<dbReference type="InterPro" id="IPR035992">
    <property type="entry name" value="Ricin_B-like_lectins"/>
</dbReference>
<dbReference type="CDD" id="cd23415">
    <property type="entry name" value="beta-trefoil_Ricin_AH"/>
    <property type="match status" value="1"/>
</dbReference>
<dbReference type="GO" id="GO:0005975">
    <property type="term" value="P:carbohydrate metabolic process"/>
    <property type="evidence" value="ECO:0007669"/>
    <property type="project" value="UniProtKB-ARBA"/>
</dbReference>
<evidence type="ECO:0000313" key="4">
    <source>
        <dbReference type="Proteomes" id="UP000677152"/>
    </source>
</evidence>
<dbReference type="InterPro" id="IPR000772">
    <property type="entry name" value="Ricin_B_lectin"/>
</dbReference>
<dbReference type="Proteomes" id="UP000677152">
    <property type="component" value="Chromosome"/>
</dbReference>
<dbReference type="SMART" id="SM00458">
    <property type="entry name" value="RICIN"/>
    <property type="match status" value="1"/>
</dbReference>
<feature type="chain" id="PRO_5041250832" evidence="1">
    <location>
        <begin position="33"/>
        <end position="400"/>
    </location>
</feature>
<evidence type="ECO:0000313" key="3">
    <source>
        <dbReference type="EMBL" id="QUF04835.1"/>
    </source>
</evidence>
<dbReference type="Gene3D" id="2.80.10.50">
    <property type="match status" value="1"/>
</dbReference>
<dbReference type="SUPFAM" id="SSF50370">
    <property type="entry name" value="Ricin B-like lectins"/>
    <property type="match status" value="1"/>
</dbReference>
<dbReference type="SUPFAM" id="SSF117074">
    <property type="entry name" value="Hypothetical protein PA1324"/>
    <property type="match status" value="1"/>
</dbReference>
<dbReference type="AlphaFoldDB" id="A0AA45L7Z0"/>
<keyword evidence="1" id="KW-0732">Signal</keyword>
<proteinExistence type="predicted"/>
<dbReference type="Gene3D" id="2.60.40.10">
    <property type="entry name" value="Immunoglobulins"/>
    <property type="match status" value="1"/>
</dbReference>
<reference evidence="3" key="1">
    <citation type="submission" date="2021-04" db="EMBL/GenBank/DDBJ databases">
        <title>Genomic sequence of Actinosynnema pretiosum subsp. pretiosum ATCC 31280 (C-14919).</title>
        <authorList>
            <person name="Bai L."/>
            <person name="Wang X."/>
            <person name="Xiao Y."/>
        </authorList>
    </citation>
    <scope>NUCLEOTIDE SEQUENCE</scope>
    <source>
        <strain evidence="3">ATCC 31280</strain>
    </source>
</reference>
<dbReference type="Pfam" id="PF14200">
    <property type="entry name" value="RicinB_lectin_2"/>
    <property type="match status" value="2"/>
</dbReference>
<organism evidence="3 4">
    <name type="scientific">Actinosynnema pretiosum subsp. pretiosum</name>
    <dbReference type="NCBI Taxonomy" id="103721"/>
    <lineage>
        <taxon>Bacteria</taxon>
        <taxon>Bacillati</taxon>
        <taxon>Actinomycetota</taxon>
        <taxon>Actinomycetes</taxon>
        <taxon>Pseudonocardiales</taxon>
        <taxon>Pseudonocardiaceae</taxon>
        <taxon>Actinosynnema</taxon>
    </lineage>
</organism>
<evidence type="ECO:0000259" key="2">
    <source>
        <dbReference type="SMART" id="SM00458"/>
    </source>
</evidence>
<gene>
    <name evidence="3" type="ORF">KCV87_01470</name>
</gene>
<name>A0AA45L7Z0_9PSEU</name>